<proteinExistence type="predicted"/>
<dbReference type="RefSeq" id="WP_004569775.1">
    <property type="nucleotide sequence ID" value="NZ_CH724148.1"/>
</dbReference>
<keyword evidence="2" id="KW-1185">Reference proteome</keyword>
<evidence type="ECO:0000313" key="2">
    <source>
        <dbReference type="Proteomes" id="UP000003053"/>
    </source>
</evidence>
<dbReference type="STRING" id="313594.PI23P_05747"/>
<dbReference type="Proteomes" id="UP000003053">
    <property type="component" value="Unassembled WGS sequence"/>
</dbReference>
<dbReference type="EMBL" id="AAOG01000001">
    <property type="protein sequence ID" value="EAR13977.1"/>
    <property type="molecule type" value="Genomic_DNA"/>
</dbReference>
<accession>A4BYD6</accession>
<name>A4BYD6_9FLAO</name>
<evidence type="ECO:0008006" key="3">
    <source>
        <dbReference type="Google" id="ProtNLM"/>
    </source>
</evidence>
<comment type="caution">
    <text evidence="1">The sequence shown here is derived from an EMBL/GenBank/DDBJ whole genome shotgun (WGS) entry which is preliminary data.</text>
</comment>
<dbReference type="AlphaFoldDB" id="A4BYD6"/>
<gene>
    <name evidence="1" type="ORF">PI23P_05747</name>
</gene>
<dbReference type="eggNOG" id="ENOG5032WJN">
    <property type="taxonomic scope" value="Bacteria"/>
</dbReference>
<protein>
    <recommendedName>
        <fullName evidence="3">DUF3575 domain-containing protein</fullName>
    </recommendedName>
</protein>
<reference evidence="1 2" key="1">
    <citation type="submission" date="2006-02" db="EMBL/GenBank/DDBJ databases">
        <authorList>
            <person name="Murray A."/>
            <person name="Staley J."/>
            <person name="Ferriera S."/>
            <person name="Johnson J."/>
            <person name="Kravitz S."/>
            <person name="Halpern A."/>
            <person name="Remington K."/>
            <person name="Beeson K."/>
            <person name="Tran B."/>
            <person name="Rogers Y.-H."/>
            <person name="Friedman R."/>
            <person name="Venter J.C."/>
        </authorList>
    </citation>
    <scope>NUCLEOTIDE SEQUENCE [LARGE SCALE GENOMIC DNA]</scope>
    <source>
        <strain evidence="1 2">23-P</strain>
    </source>
</reference>
<sequence length="165" mass="18355">MKKLVLIFSLLINLIGFSQQEVKIDIADALVIRSLEFSYESYFNPKSSVGISLLFNLEDQDVKFRYNENIMITPYFRNYFTSDTRWNLFGEAFLSINSGEIATGEADNDVLQKYTDTALGIAVGSKYVAESGLVVGIYVGAGRNLFGSIGPVVVPRAGLNIGWRF</sequence>
<evidence type="ECO:0000313" key="1">
    <source>
        <dbReference type="EMBL" id="EAR13977.1"/>
    </source>
</evidence>
<organism evidence="1 2">
    <name type="scientific">Polaribacter irgensii 23-P</name>
    <dbReference type="NCBI Taxonomy" id="313594"/>
    <lineage>
        <taxon>Bacteria</taxon>
        <taxon>Pseudomonadati</taxon>
        <taxon>Bacteroidota</taxon>
        <taxon>Flavobacteriia</taxon>
        <taxon>Flavobacteriales</taxon>
        <taxon>Flavobacteriaceae</taxon>
    </lineage>
</organism>
<dbReference type="HOGENOM" id="CLU_119542_0_0_10"/>
<dbReference type="OrthoDB" id="768080at2"/>